<name>A0AA45ARH1_VERDA</name>
<evidence type="ECO:0000313" key="2">
    <source>
        <dbReference type="Proteomes" id="UP000236305"/>
    </source>
</evidence>
<comment type="caution">
    <text evidence="1">The sequence shown here is derived from an EMBL/GenBank/DDBJ whole genome shotgun (WGS) entry which is preliminary data.</text>
</comment>
<reference evidence="1 2" key="1">
    <citation type="submission" date="2017-12" db="EMBL/GenBank/DDBJ databases">
        <title>Comparative genomics yields insights into virulence evolution of Verticillium dahliae.</title>
        <authorList>
            <person name="Fan R."/>
            <person name="Armitage A.D."/>
            <person name="Cascant-Lopez E."/>
            <person name="Sobczyk M."/>
            <person name="Cockerton H.M."/>
            <person name="Harrison R.J."/>
        </authorList>
    </citation>
    <scope>NUCLEOTIDE SEQUENCE [LARGE SCALE GENOMIC DNA]</scope>
    <source>
        <strain evidence="1 2">12008</strain>
    </source>
</reference>
<gene>
    <name evidence="1" type="ORF">BJF96_g140</name>
</gene>
<evidence type="ECO:0000313" key="1">
    <source>
        <dbReference type="EMBL" id="PNH36420.1"/>
    </source>
</evidence>
<accession>A0AA45ARH1</accession>
<dbReference type="EMBL" id="MPSH01000001">
    <property type="protein sequence ID" value="PNH36420.1"/>
    <property type="molecule type" value="Genomic_DNA"/>
</dbReference>
<dbReference type="Proteomes" id="UP000236305">
    <property type="component" value="Unassembled WGS sequence"/>
</dbReference>
<dbReference type="AlphaFoldDB" id="A0AA45ARH1"/>
<protein>
    <submittedName>
        <fullName evidence="1">Uncharacterized protein</fullName>
    </submittedName>
</protein>
<organism evidence="1 2">
    <name type="scientific">Verticillium dahliae</name>
    <name type="common">Verticillium wilt</name>
    <dbReference type="NCBI Taxonomy" id="27337"/>
    <lineage>
        <taxon>Eukaryota</taxon>
        <taxon>Fungi</taxon>
        <taxon>Dikarya</taxon>
        <taxon>Ascomycota</taxon>
        <taxon>Pezizomycotina</taxon>
        <taxon>Sordariomycetes</taxon>
        <taxon>Hypocreomycetidae</taxon>
        <taxon>Glomerellales</taxon>
        <taxon>Plectosphaerellaceae</taxon>
        <taxon>Verticillium</taxon>
    </lineage>
</organism>
<proteinExistence type="predicted"/>
<sequence>MVVMTTATPVSGTLMRLNSVPCAGPAFSDRWDIDGDGITTTSECCLLSGRA</sequence>